<sequence length="114" mass="13491">MDKLKKTIELIESHQNTLGIYVVDPCVNLTVKEMFDVLISEIERLRGAIIKTVQDAEVREEKLDKEIEQLRKEKEWLIHDNAQSEYWCSGRTTLEKCRERIIMRMQQALKESGR</sequence>
<organism evidence="2">
    <name type="scientific">marine sediment metagenome</name>
    <dbReference type="NCBI Taxonomy" id="412755"/>
    <lineage>
        <taxon>unclassified sequences</taxon>
        <taxon>metagenomes</taxon>
        <taxon>ecological metagenomes</taxon>
    </lineage>
</organism>
<comment type="caution">
    <text evidence="2">The sequence shown here is derived from an EMBL/GenBank/DDBJ whole genome shotgun (WGS) entry which is preliminary data.</text>
</comment>
<dbReference type="AlphaFoldDB" id="A0A0F9CE39"/>
<evidence type="ECO:0000256" key="1">
    <source>
        <dbReference type="SAM" id="Coils"/>
    </source>
</evidence>
<accession>A0A0F9CE39</accession>
<dbReference type="EMBL" id="LAZR01033585">
    <property type="protein sequence ID" value="KKL47668.1"/>
    <property type="molecule type" value="Genomic_DNA"/>
</dbReference>
<evidence type="ECO:0000313" key="2">
    <source>
        <dbReference type="EMBL" id="KKL47668.1"/>
    </source>
</evidence>
<feature type="coiled-coil region" evidence="1">
    <location>
        <begin position="53"/>
        <end position="80"/>
    </location>
</feature>
<reference evidence="2" key="1">
    <citation type="journal article" date="2015" name="Nature">
        <title>Complex archaea that bridge the gap between prokaryotes and eukaryotes.</title>
        <authorList>
            <person name="Spang A."/>
            <person name="Saw J.H."/>
            <person name="Jorgensen S.L."/>
            <person name="Zaremba-Niedzwiedzka K."/>
            <person name="Martijn J."/>
            <person name="Lind A.E."/>
            <person name="van Eijk R."/>
            <person name="Schleper C."/>
            <person name="Guy L."/>
            <person name="Ettema T.J."/>
        </authorList>
    </citation>
    <scope>NUCLEOTIDE SEQUENCE</scope>
</reference>
<proteinExistence type="predicted"/>
<keyword evidence="1" id="KW-0175">Coiled coil</keyword>
<gene>
    <name evidence="2" type="ORF">LCGC14_2333270</name>
</gene>
<protein>
    <submittedName>
        <fullName evidence="2">Uncharacterized protein</fullName>
    </submittedName>
</protein>
<name>A0A0F9CE39_9ZZZZ</name>